<name>A0A8J5I5I0_ZINOF</name>
<feature type="region of interest" description="Disordered" evidence="1">
    <location>
        <begin position="55"/>
        <end position="96"/>
    </location>
</feature>
<sequence length="266" mass="28835">MMRTSLSSPLDSSPPEKSGCNSLFSFSLLLLFLLSSSLDLLSCYSHSPAEEVPLRNSREATAMTDDIYPPPSKPTTHPGGPPAFPPTKAQATDAAHQPSCSSPCLAAAFSLPSSSSLLSPVAISIPFTAYLDLNITSCNSNKKLVYHYDPIAFSNLFGALQPRRQTLPYVRPGHGERDPSLCVGFHLQSSIGQCDDVRLAVELRWVEVETGVNIGGLKTKQIDMKVLCEGLSVTLPAGKKAGVASPRDDCTVKLRLKIWKWQRQLH</sequence>
<keyword evidence="2" id="KW-0732">Signal</keyword>
<dbReference type="Proteomes" id="UP000734854">
    <property type="component" value="Unassembled WGS sequence"/>
</dbReference>
<evidence type="ECO:0000256" key="1">
    <source>
        <dbReference type="SAM" id="MobiDB-lite"/>
    </source>
</evidence>
<comment type="caution">
    <text evidence="3">The sequence shown here is derived from an EMBL/GenBank/DDBJ whole genome shotgun (WGS) entry which is preliminary data.</text>
</comment>
<dbReference type="EMBL" id="JACMSC010000001">
    <property type="protein sequence ID" value="KAG6537576.1"/>
    <property type="molecule type" value="Genomic_DNA"/>
</dbReference>
<feature type="signal peptide" evidence="2">
    <location>
        <begin position="1"/>
        <end position="43"/>
    </location>
</feature>
<accession>A0A8J5I5I0</accession>
<evidence type="ECO:0008006" key="5">
    <source>
        <dbReference type="Google" id="ProtNLM"/>
    </source>
</evidence>
<evidence type="ECO:0000256" key="2">
    <source>
        <dbReference type="SAM" id="SignalP"/>
    </source>
</evidence>
<feature type="compositionally biased region" description="Pro residues" evidence="1">
    <location>
        <begin position="68"/>
        <end position="85"/>
    </location>
</feature>
<feature type="chain" id="PRO_5035296084" description="Late embryogenesis abundant protein LEA-2 subgroup domain-containing protein" evidence="2">
    <location>
        <begin position="44"/>
        <end position="266"/>
    </location>
</feature>
<proteinExistence type="predicted"/>
<organism evidence="3 4">
    <name type="scientific">Zingiber officinale</name>
    <name type="common">Ginger</name>
    <name type="synonym">Amomum zingiber</name>
    <dbReference type="NCBI Taxonomy" id="94328"/>
    <lineage>
        <taxon>Eukaryota</taxon>
        <taxon>Viridiplantae</taxon>
        <taxon>Streptophyta</taxon>
        <taxon>Embryophyta</taxon>
        <taxon>Tracheophyta</taxon>
        <taxon>Spermatophyta</taxon>
        <taxon>Magnoliopsida</taxon>
        <taxon>Liliopsida</taxon>
        <taxon>Zingiberales</taxon>
        <taxon>Zingiberaceae</taxon>
        <taxon>Zingiber</taxon>
    </lineage>
</organism>
<evidence type="ECO:0000313" key="3">
    <source>
        <dbReference type="EMBL" id="KAG6537576.1"/>
    </source>
</evidence>
<protein>
    <recommendedName>
        <fullName evidence="5">Late embryogenesis abundant protein LEA-2 subgroup domain-containing protein</fullName>
    </recommendedName>
</protein>
<dbReference type="AlphaFoldDB" id="A0A8J5I5I0"/>
<keyword evidence="4" id="KW-1185">Reference proteome</keyword>
<gene>
    <name evidence="3" type="ORF">ZIOFF_002670</name>
</gene>
<reference evidence="3 4" key="1">
    <citation type="submission" date="2020-08" db="EMBL/GenBank/DDBJ databases">
        <title>Plant Genome Project.</title>
        <authorList>
            <person name="Zhang R.-G."/>
        </authorList>
    </citation>
    <scope>NUCLEOTIDE SEQUENCE [LARGE SCALE GENOMIC DNA]</scope>
    <source>
        <tissue evidence="3">Rhizome</tissue>
    </source>
</reference>
<evidence type="ECO:0000313" key="4">
    <source>
        <dbReference type="Proteomes" id="UP000734854"/>
    </source>
</evidence>